<evidence type="ECO:0000256" key="1">
    <source>
        <dbReference type="SAM" id="Coils"/>
    </source>
</evidence>
<feature type="compositionally biased region" description="Polar residues" evidence="2">
    <location>
        <begin position="253"/>
        <end position="289"/>
    </location>
</feature>
<gene>
    <name evidence="3" type="ORF">V5N11_020591</name>
</gene>
<evidence type="ECO:0000313" key="3">
    <source>
        <dbReference type="EMBL" id="KAL1210030.1"/>
    </source>
</evidence>
<evidence type="ECO:0000256" key="2">
    <source>
        <dbReference type="SAM" id="MobiDB-lite"/>
    </source>
</evidence>
<reference evidence="3 4" key="1">
    <citation type="submission" date="2024-04" db="EMBL/GenBank/DDBJ databases">
        <title>Genome assembly C_amara_ONT_v2.</title>
        <authorList>
            <person name="Yant L."/>
            <person name="Moore C."/>
            <person name="Slenker M."/>
        </authorList>
    </citation>
    <scope>NUCLEOTIDE SEQUENCE [LARGE SCALE GENOMIC DNA]</scope>
    <source>
        <tissue evidence="3">Leaf</tissue>
    </source>
</reference>
<evidence type="ECO:0000313" key="4">
    <source>
        <dbReference type="Proteomes" id="UP001558713"/>
    </source>
</evidence>
<organism evidence="3 4">
    <name type="scientific">Cardamine amara subsp. amara</name>
    <dbReference type="NCBI Taxonomy" id="228776"/>
    <lineage>
        <taxon>Eukaryota</taxon>
        <taxon>Viridiplantae</taxon>
        <taxon>Streptophyta</taxon>
        <taxon>Embryophyta</taxon>
        <taxon>Tracheophyta</taxon>
        <taxon>Spermatophyta</taxon>
        <taxon>Magnoliopsida</taxon>
        <taxon>eudicotyledons</taxon>
        <taxon>Gunneridae</taxon>
        <taxon>Pentapetalae</taxon>
        <taxon>rosids</taxon>
        <taxon>malvids</taxon>
        <taxon>Brassicales</taxon>
        <taxon>Brassicaceae</taxon>
        <taxon>Cardamineae</taxon>
        <taxon>Cardamine</taxon>
    </lineage>
</organism>
<sequence>MTRPNKSKNTGRIIGKGEVTPIQVAFLVDRYLCDNRFTKTRSVFRSEASSLISNSPVRDVPNSLIPLDEILNEYIRLKQEKVMLDQEKTKLDQEKTRVQNLLHGMQDVMNVYNSTALPPALPPSPAIPSAAPKNIQIVASSSKQNNFGVSPSGCTVYKAPNVMAVSLPGNKRVGNFTVPSSNQSITKKRKSPQVSSLGAPSVSKKGMNIRQADKVTNYLTFESSSSEIQTTPVNSIVANESSDLTPKCLFNKSDMSPPSNSAFLRTPQKQVSPQSDDTSITPQQEVTPPTNCTIVTTERITVSPLKQIASYTVERSHTVSSFSPVKSDLKMSSKRDHVKGRLNFDDTEATMHIDAPVTTDLVSASSSGSEAETDLFDIDFSSMELLSEDFPFAELLNDFDLGCKGMPDSCLPQPINSHIETASGSAPESTNANPLPDQVVSEYTSTVTQGSDSMTTVKSITKCLRILSPAKKCRQSHS</sequence>
<proteinExistence type="predicted"/>
<dbReference type="Proteomes" id="UP001558713">
    <property type="component" value="Unassembled WGS sequence"/>
</dbReference>
<feature type="region of interest" description="Disordered" evidence="2">
    <location>
        <begin position="178"/>
        <end position="206"/>
    </location>
</feature>
<dbReference type="AlphaFoldDB" id="A0ABD1B7G9"/>
<dbReference type="EMBL" id="JBANAX010000402">
    <property type="protein sequence ID" value="KAL1210030.1"/>
    <property type="molecule type" value="Genomic_DNA"/>
</dbReference>
<comment type="caution">
    <text evidence="3">The sequence shown here is derived from an EMBL/GenBank/DDBJ whole genome shotgun (WGS) entry which is preliminary data.</text>
</comment>
<keyword evidence="4" id="KW-1185">Reference proteome</keyword>
<dbReference type="PANTHER" id="PTHR35117">
    <property type="entry name" value="MYOSIN-M HEAVY PROTEIN"/>
    <property type="match status" value="1"/>
</dbReference>
<protein>
    <submittedName>
        <fullName evidence="3">Uncharacterized protein</fullName>
    </submittedName>
</protein>
<dbReference type="PANTHER" id="PTHR35117:SF4">
    <property type="entry name" value="MYOSIN-M HEAVY PROTEIN"/>
    <property type="match status" value="1"/>
</dbReference>
<feature type="coiled-coil region" evidence="1">
    <location>
        <begin position="67"/>
        <end position="97"/>
    </location>
</feature>
<feature type="compositionally biased region" description="Polar residues" evidence="2">
    <location>
        <begin position="417"/>
        <end position="433"/>
    </location>
</feature>
<name>A0ABD1B7G9_CARAN</name>
<feature type="region of interest" description="Disordered" evidence="2">
    <location>
        <begin position="417"/>
        <end position="436"/>
    </location>
</feature>
<feature type="region of interest" description="Disordered" evidence="2">
    <location>
        <begin position="248"/>
        <end position="289"/>
    </location>
</feature>
<accession>A0ABD1B7G9</accession>
<keyword evidence="1" id="KW-0175">Coiled coil</keyword>